<reference evidence="1" key="1">
    <citation type="submission" date="2017-05" db="UniProtKB">
        <authorList>
            <consortium name="EnsemblMetazoa"/>
        </authorList>
    </citation>
    <scope>IDENTIFICATION</scope>
</reference>
<accession>A0A1X7UGI1</accession>
<name>A0A1X7UGI1_AMPQE</name>
<proteinExistence type="predicted"/>
<organism evidence="1">
    <name type="scientific">Amphimedon queenslandica</name>
    <name type="common">Sponge</name>
    <dbReference type="NCBI Taxonomy" id="400682"/>
    <lineage>
        <taxon>Eukaryota</taxon>
        <taxon>Metazoa</taxon>
        <taxon>Porifera</taxon>
        <taxon>Demospongiae</taxon>
        <taxon>Heteroscleromorpha</taxon>
        <taxon>Haplosclerida</taxon>
        <taxon>Niphatidae</taxon>
        <taxon>Amphimedon</taxon>
    </lineage>
</organism>
<dbReference type="EnsemblMetazoa" id="Aqu2.1.27069_001">
    <property type="protein sequence ID" value="Aqu2.1.27069_001"/>
    <property type="gene ID" value="Aqu2.1.27069"/>
</dbReference>
<dbReference type="AlphaFoldDB" id="A0A1X7UGI1"/>
<dbReference type="InParanoid" id="A0A1X7UGI1"/>
<evidence type="ECO:0000313" key="1">
    <source>
        <dbReference type="EnsemblMetazoa" id="Aqu2.1.27069_001"/>
    </source>
</evidence>
<sequence>ILLGQRENTRQCLLHLKRHNLMDFKECRVSLPTDRYLMEPFKECIEYIEERFKDCTEHVKEFVNKCTECIRNYLGLAANQGCQDAKDASLSDIRIDYPQTPGKNKANQSCQDARDEEFRGVTIDEIDPDAFVIPEKKKAKNN</sequence>
<protein>
    <submittedName>
        <fullName evidence="1">Uncharacterized protein</fullName>
    </submittedName>
</protein>